<keyword evidence="3" id="KW-1185">Reference proteome</keyword>
<sequence>MTTTPKPNTAFWIIAVLALLWNIIGVYMWLYEYFLMTDEIRDSLPPEQVEIMANAPAWNMYLYGLAVITGLLASLLLLMRKKSAVGVFMLSLIAVLALQLYWMFAMDIVEKMGPSSLIMPLIVIAIAIFEYFYSKGAARNGWLM</sequence>
<name>A0A1A9LHV4_9FLAO</name>
<organism evidence="2 3">
    <name type="scientific">Aequorivita soesokkakensis</name>
    <dbReference type="NCBI Taxonomy" id="1385699"/>
    <lineage>
        <taxon>Bacteria</taxon>
        <taxon>Pseudomonadati</taxon>
        <taxon>Bacteroidota</taxon>
        <taxon>Flavobacteriia</taxon>
        <taxon>Flavobacteriales</taxon>
        <taxon>Flavobacteriaceae</taxon>
        <taxon>Aequorivita</taxon>
    </lineage>
</organism>
<gene>
    <name evidence="2" type="ORF">A7A78_00695</name>
</gene>
<keyword evidence="1" id="KW-0472">Membrane</keyword>
<feature type="transmembrane region" description="Helical" evidence="1">
    <location>
        <begin position="12"/>
        <end position="31"/>
    </location>
</feature>
<protein>
    <recommendedName>
        <fullName evidence="4">Sugar transporter</fullName>
    </recommendedName>
</protein>
<feature type="transmembrane region" description="Helical" evidence="1">
    <location>
        <begin position="85"/>
        <end position="104"/>
    </location>
</feature>
<dbReference type="Proteomes" id="UP000077552">
    <property type="component" value="Unassembled WGS sequence"/>
</dbReference>
<evidence type="ECO:0000313" key="3">
    <source>
        <dbReference type="Proteomes" id="UP000077552"/>
    </source>
</evidence>
<reference evidence="2 3" key="1">
    <citation type="submission" date="2016-05" db="EMBL/GenBank/DDBJ databases">
        <title>Genome sequencing of Vitellibacter soesokkakensis RSSK-12.</title>
        <authorList>
            <person name="Thevarajoo S."/>
            <person name="Selvaratnam C."/>
            <person name="Goh K.M."/>
            <person name="Chan K.-G."/>
            <person name="Chong C.S."/>
        </authorList>
    </citation>
    <scope>NUCLEOTIDE SEQUENCE [LARGE SCALE GENOMIC DNA]</scope>
    <source>
        <strain evidence="2 3">RSSK-12</strain>
    </source>
</reference>
<comment type="caution">
    <text evidence="2">The sequence shown here is derived from an EMBL/GenBank/DDBJ whole genome shotgun (WGS) entry which is preliminary data.</text>
</comment>
<keyword evidence="1" id="KW-0812">Transmembrane</keyword>
<evidence type="ECO:0000313" key="2">
    <source>
        <dbReference type="EMBL" id="OAD92464.1"/>
    </source>
</evidence>
<accession>A0A1A9LHV4</accession>
<proteinExistence type="predicted"/>
<feature type="transmembrane region" description="Helical" evidence="1">
    <location>
        <begin position="60"/>
        <end position="78"/>
    </location>
</feature>
<dbReference type="RefSeq" id="WP_068760252.1">
    <property type="nucleotide sequence ID" value="NZ_LXIE01000001.1"/>
</dbReference>
<feature type="transmembrane region" description="Helical" evidence="1">
    <location>
        <begin position="116"/>
        <end position="134"/>
    </location>
</feature>
<dbReference type="STRING" id="1385699.A7A78_00695"/>
<keyword evidence="1" id="KW-1133">Transmembrane helix</keyword>
<evidence type="ECO:0008006" key="4">
    <source>
        <dbReference type="Google" id="ProtNLM"/>
    </source>
</evidence>
<evidence type="ECO:0000256" key="1">
    <source>
        <dbReference type="SAM" id="Phobius"/>
    </source>
</evidence>
<dbReference type="EMBL" id="LXIE01000001">
    <property type="protein sequence ID" value="OAD92464.1"/>
    <property type="molecule type" value="Genomic_DNA"/>
</dbReference>
<dbReference type="AlphaFoldDB" id="A0A1A9LHV4"/>
<dbReference type="OrthoDB" id="1143964at2"/>